<dbReference type="InterPro" id="IPR051209">
    <property type="entry name" value="FAD-bind_Monooxygenase_sf"/>
</dbReference>
<dbReference type="GO" id="GO:0050660">
    <property type="term" value="F:flavin adenine dinucleotide binding"/>
    <property type="evidence" value="ECO:0007669"/>
    <property type="project" value="InterPro"/>
</dbReference>
<dbReference type="OrthoDB" id="4130824at2759"/>
<dbReference type="Gene3D" id="3.50.50.60">
    <property type="entry name" value="FAD/NAD(P)-binding domain"/>
    <property type="match status" value="3"/>
</dbReference>
<name>A0A0D2GAX5_9EURO</name>
<evidence type="ECO:0000256" key="5">
    <source>
        <dbReference type="ARBA" id="ARBA00023002"/>
    </source>
</evidence>
<protein>
    <recommendedName>
        <fullName evidence="9">FAD/NAD(P)-binding domain-containing protein</fullName>
    </recommendedName>
</protein>
<feature type="compositionally biased region" description="Polar residues" evidence="6">
    <location>
        <begin position="608"/>
        <end position="625"/>
    </location>
</feature>
<dbReference type="InterPro" id="IPR020946">
    <property type="entry name" value="Flavin_mOase-like"/>
</dbReference>
<dbReference type="HOGENOM" id="CLU_006937_6_1_1"/>
<dbReference type="EMBL" id="KN846973">
    <property type="protein sequence ID" value="KIW77783.1"/>
    <property type="molecule type" value="Genomic_DNA"/>
</dbReference>
<feature type="region of interest" description="Disordered" evidence="6">
    <location>
        <begin position="608"/>
        <end position="634"/>
    </location>
</feature>
<dbReference type="AlphaFoldDB" id="A0A0D2GAX5"/>
<dbReference type="VEuPathDB" id="FungiDB:Z517_07616"/>
<evidence type="ECO:0000256" key="4">
    <source>
        <dbReference type="ARBA" id="ARBA00022827"/>
    </source>
</evidence>
<evidence type="ECO:0000256" key="1">
    <source>
        <dbReference type="ARBA" id="ARBA00001974"/>
    </source>
</evidence>
<reference evidence="7 8" key="1">
    <citation type="submission" date="2015-01" db="EMBL/GenBank/DDBJ databases">
        <title>The Genome Sequence of Fonsecaea pedrosoi CBS 271.37.</title>
        <authorList>
            <consortium name="The Broad Institute Genomics Platform"/>
            <person name="Cuomo C."/>
            <person name="de Hoog S."/>
            <person name="Gorbushina A."/>
            <person name="Stielow B."/>
            <person name="Teixiera M."/>
            <person name="Abouelleil A."/>
            <person name="Chapman S.B."/>
            <person name="Priest M."/>
            <person name="Young S.K."/>
            <person name="Wortman J."/>
            <person name="Nusbaum C."/>
            <person name="Birren B."/>
        </authorList>
    </citation>
    <scope>NUCLEOTIDE SEQUENCE [LARGE SCALE GENOMIC DNA]</scope>
    <source>
        <strain evidence="7 8">CBS 271.37</strain>
    </source>
</reference>
<dbReference type="RefSeq" id="XP_013281591.1">
    <property type="nucleotide sequence ID" value="XM_013426137.1"/>
</dbReference>
<dbReference type="PRINTS" id="PR00368">
    <property type="entry name" value="FADPNR"/>
</dbReference>
<evidence type="ECO:0000256" key="6">
    <source>
        <dbReference type="SAM" id="MobiDB-lite"/>
    </source>
</evidence>
<evidence type="ECO:0008006" key="9">
    <source>
        <dbReference type="Google" id="ProtNLM"/>
    </source>
</evidence>
<dbReference type="Proteomes" id="UP000053029">
    <property type="component" value="Unassembled WGS sequence"/>
</dbReference>
<keyword evidence="8" id="KW-1185">Reference proteome</keyword>
<dbReference type="InterPro" id="IPR036188">
    <property type="entry name" value="FAD/NAD-bd_sf"/>
</dbReference>
<evidence type="ECO:0000313" key="7">
    <source>
        <dbReference type="EMBL" id="KIW77783.1"/>
    </source>
</evidence>
<gene>
    <name evidence="7" type="ORF">Z517_07616</name>
</gene>
<evidence type="ECO:0000256" key="2">
    <source>
        <dbReference type="ARBA" id="ARBA00010139"/>
    </source>
</evidence>
<organism evidence="7 8">
    <name type="scientific">Fonsecaea pedrosoi CBS 271.37</name>
    <dbReference type="NCBI Taxonomy" id="1442368"/>
    <lineage>
        <taxon>Eukaryota</taxon>
        <taxon>Fungi</taxon>
        <taxon>Dikarya</taxon>
        <taxon>Ascomycota</taxon>
        <taxon>Pezizomycotina</taxon>
        <taxon>Eurotiomycetes</taxon>
        <taxon>Chaetothyriomycetidae</taxon>
        <taxon>Chaetothyriales</taxon>
        <taxon>Herpotrichiellaceae</taxon>
        <taxon>Fonsecaea</taxon>
    </lineage>
</organism>
<dbReference type="GO" id="GO:0050661">
    <property type="term" value="F:NADP binding"/>
    <property type="evidence" value="ECO:0007669"/>
    <property type="project" value="InterPro"/>
</dbReference>
<evidence type="ECO:0000256" key="3">
    <source>
        <dbReference type="ARBA" id="ARBA00022630"/>
    </source>
</evidence>
<comment type="cofactor">
    <cofactor evidence="1">
        <name>FAD</name>
        <dbReference type="ChEBI" id="CHEBI:57692"/>
    </cofactor>
</comment>
<accession>A0A0D2GAX5</accession>
<dbReference type="PANTHER" id="PTHR42877:SF7">
    <property type="entry name" value="FLAVIN-BINDING MONOOXYGENASE-RELATED"/>
    <property type="match status" value="1"/>
</dbReference>
<keyword evidence="4" id="KW-0274">FAD</keyword>
<keyword evidence="5" id="KW-0560">Oxidoreductase</keyword>
<comment type="similarity">
    <text evidence="2">Belongs to the FAD-binding monooxygenase family.</text>
</comment>
<dbReference type="GeneID" id="25307106"/>
<sequence length="634" mass="71421">MVFAGQLHFSQFKAPIIPRAIDDPGRKLRVVTVGAGISGVTTAIRLPQHLGKHVDLQIYEKNSDIGGVWLENKYPGVACDIPAPCFQFLFENNPNWSKYYASGQEICSYVQGVAQKFGVRKYMKFNHRVTNAEWNEDEGKWHLMIKDLTTDKEFPDVADVLVLGWGMLNNWEWPKVKGLHSFKGPYMHSANYDTSFDPTGKRVAVVGGGSTGIQILPHIQKVASHVDHYMRSRNWIAPIGFGAIELEKREALSEGNFAYTAEEKRLFNSNPDECHRHRREVEEAMNDYMTESGFTYGTPRQQAIQKLFDEHMKKMLETKPEILESMLPSYPPGCRRLTPGPGYLEALVQPNVNFINKEIDHVEEKGIVTEDGVLHEVDAIIWCTGFNVDFVSRFPMKGRNGVTWDEVMDPEPECYLGSIPDQMPNCHLYMGPNCGAGAGGSYIVIEGECELLVSCLKKMLREKIKSMSIKPERLKQYVAHVNSYLSTSIFGQPCKSWFKRGKEEGRNLAYYCGNALNLLYAQRHPRWEDFDYTYLDEMEGNPMSWLGNGYTLADYSGGSRTNYLDPEEIDFPPLPTEEEAEGKNASVDDMPLRAKPVVGAKYSNMRPSSSVASLPHQSADTTTRSAGAVLFGRA</sequence>
<keyword evidence="3" id="KW-0285">Flavoprotein</keyword>
<dbReference type="Pfam" id="PF00743">
    <property type="entry name" value="FMO-like"/>
    <property type="match status" value="1"/>
</dbReference>
<dbReference type="PANTHER" id="PTHR42877">
    <property type="entry name" value="L-ORNITHINE N(5)-MONOOXYGENASE-RELATED"/>
    <property type="match status" value="1"/>
</dbReference>
<dbReference type="SUPFAM" id="SSF51905">
    <property type="entry name" value="FAD/NAD(P)-binding domain"/>
    <property type="match status" value="3"/>
</dbReference>
<evidence type="ECO:0000313" key="8">
    <source>
        <dbReference type="Proteomes" id="UP000053029"/>
    </source>
</evidence>
<proteinExistence type="inferred from homology"/>
<dbReference type="GO" id="GO:0004499">
    <property type="term" value="F:N,N-dimethylaniline monooxygenase activity"/>
    <property type="evidence" value="ECO:0007669"/>
    <property type="project" value="InterPro"/>
</dbReference>